<feature type="non-terminal residue" evidence="2">
    <location>
        <position position="1"/>
    </location>
</feature>
<name>A0AAI9TDT9_PENTH</name>
<evidence type="ECO:0000313" key="3">
    <source>
        <dbReference type="Proteomes" id="UP001227192"/>
    </source>
</evidence>
<dbReference type="EMBL" id="LACB01000283">
    <property type="protein sequence ID" value="KAJ9485151.1"/>
    <property type="molecule type" value="Genomic_DNA"/>
</dbReference>
<dbReference type="Proteomes" id="UP001227192">
    <property type="component" value="Unassembled WGS sequence"/>
</dbReference>
<gene>
    <name evidence="2" type="ORF">VN97_g8208</name>
</gene>
<reference evidence="2" key="2">
    <citation type="journal article" date="2016" name="Fungal Biol.">
        <title>Ochratoxin A production by Penicillium thymicola.</title>
        <authorList>
            <person name="Nguyen H.D.T."/>
            <person name="McMullin D.R."/>
            <person name="Ponomareva E."/>
            <person name="Riley R."/>
            <person name="Pomraning K.R."/>
            <person name="Baker S.E."/>
            <person name="Seifert K.A."/>
        </authorList>
    </citation>
    <scope>NUCLEOTIDE SEQUENCE</scope>
    <source>
        <strain evidence="2">DAOM 180753</strain>
    </source>
</reference>
<protein>
    <submittedName>
        <fullName evidence="2">Uncharacterized protein</fullName>
    </submittedName>
</protein>
<sequence>CLRVSQEAWVQIPLLSYVFFFFFLLLGLPYNGIYRWKLNDCGGLFLDIRQEMKMKANK</sequence>
<evidence type="ECO:0000256" key="1">
    <source>
        <dbReference type="SAM" id="Phobius"/>
    </source>
</evidence>
<feature type="transmembrane region" description="Helical" evidence="1">
    <location>
        <begin position="12"/>
        <end position="30"/>
    </location>
</feature>
<dbReference type="AlphaFoldDB" id="A0AAI9TDT9"/>
<organism evidence="2 3">
    <name type="scientific">Penicillium thymicola</name>
    <dbReference type="NCBI Taxonomy" id="293382"/>
    <lineage>
        <taxon>Eukaryota</taxon>
        <taxon>Fungi</taxon>
        <taxon>Dikarya</taxon>
        <taxon>Ascomycota</taxon>
        <taxon>Pezizomycotina</taxon>
        <taxon>Eurotiomycetes</taxon>
        <taxon>Eurotiomycetidae</taxon>
        <taxon>Eurotiales</taxon>
        <taxon>Aspergillaceae</taxon>
        <taxon>Penicillium</taxon>
    </lineage>
</organism>
<keyword evidence="1" id="KW-0472">Membrane</keyword>
<evidence type="ECO:0000313" key="2">
    <source>
        <dbReference type="EMBL" id="KAJ9485151.1"/>
    </source>
</evidence>
<accession>A0AAI9TDT9</accession>
<keyword evidence="1" id="KW-0812">Transmembrane</keyword>
<keyword evidence="3" id="KW-1185">Reference proteome</keyword>
<comment type="caution">
    <text evidence="2">The sequence shown here is derived from an EMBL/GenBank/DDBJ whole genome shotgun (WGS) entry which is preliminary data.</text>
</comment>
<keyword evidence="1" id="KW-1133">Transmembrane helix</keyword>
<proteinExistence type="predicted"/>
<reference evidence="2" key="1">
    <citation type="submission" date="2015-06" db="EMBL/GenBank/DDBJ databases">
        <authorList>
            <person name="Nguyen H."/>
        </authorList>
    </citation>
    <scope>NUCLEOTIDE SEQUENCE</scope>
    <source>
        <strain evidence="2">DAOM 180753</strain>
    </source>
</reference>